<name>A0A086BM62_9FLAO</name>
<dbReference type="AlphaFoldDB" id="A0A086BM62"/>
<proteinExistence type="predicted"/>
<protein>
    <submittedName>
        <fullName evidence="1">Uncharacterized protein</fullName>
    </submittedName>
</protein>
<accession>A0A086BM62</accession>
<dbReference type="KEGG" id="cpip:CJF12_14630"/>
<evidence type="ECO:0000313" key="2">
    <source>
        <dbReference type="Proteomes" id="UP000028709"/>
    </source>
</evidence>
<organism evidence="1 2">
    <name type="scientific">Chryseobacterium piperi</name>
    <dbReference type="NCBI Taxonomy" id="558152"/>
    <lineage>
        <taxon>Bacteria</taxon>
        <taxon>Pseudomonadati</taxon>
        <taxon>Bacteroidota</taxon>
        <taxon>Flavobacteriia</taxon>
        <taxon>Flavobacteriales</taxon>
        <taxon>Weeksellaceae</taxon>
        <taxon>Chryseobacterium group</taxon>
        <taxon>Chryseobacterium</taxon>
    </lineage>
</organism>
<reference evidence="1 2" key="1">
    <citation type="submission" date="2014-07" db="EMBL/GenBank/DDBJ databases">
        <title>Genome of Chryseobacterium piperi CTM.</title>
        <authorList>
            <person name="Pipes S.E."/>
            <person name="Stropko S.J."/>
            <person name="Newman J.D."/>
        </authorList>
    </citation>
    <scope>NUCLEOTIDE SEQUENCE [LARGE SCALE GENOMIC DNA]</scope>
    <source>
        <strain evidence="1 2">CTM</strain>
    </source>
</reference>
<sequence length="107" mass="12127">MKAKGWHSNHLQWDEVYVSDMVVLKDIFLQKQNSGILNEDFGLPFLLAKKAQDVVAFACLVINHLGKIDFILHEVEDLNGDEKKDSNHMRKIIAGETHPGTIMIPCN</sequence>
<keyword evidence="2" id="KW-1185">Reference proteome</keyword>
<dbReference type="Proteomes" id="UP000028709">
    <property type="component" value="Unassembled WGS sequence"/>
</dbReference>
<dbReference type="OrthoDB" id="1363959at2"/>
<dbReference type="eggNOG" id="ENOG502ZM2G">
    <property type="taxonomic scope" value="Bacteria"/>
</dbReference>
<gene>
    <name evidence="1" type="ORF">IQ37_02365</name>
</gene>
<comment type="caution">
    <text evidence="1">The sequence shown here is derived from an EMBL/GenBank/DDBJ whole genome shotgun (WGS) entry which is preliminary data.</text>
</comment>
<dbReference type="EMBL" id="JPRJ01000002">
    <property type="protein sequence ID" value="KFF30026.1"/>
    <property type="molecule type" value="Genomic_DNA"/>
</dbReference>
<dbReference type="RefSeq" id="WP_034681289.1">
    <property type="nucleotide sequence ID" value="NZ_CP023049.2"/>
</dbReference>
<evidence type="ECO:0000313" key="1">
    <source>
        <dbReference type="EMBL" id="KFF30026.1"/>
    </source>
</evidence>